<dbReference type="RefSeq" id="WP_189975390.1">
    <property type="nucleotide sequence ID" value="NZ_BMUL01000002.1"/>
</dbReference>
<keyword evidence="3" id="KW-1185">Reference proteome</keyword>
<reference evidence="2" key="2">
    <citation type="submission" date="2020-09" db="EMBL/GenBank/DDBJ databases">
        <authorList>
            <person name="Sun Q."/>
            <person name="Ohkuma M."/>
        </authorList>
    </citation>
    <scope>NUCLEOTIDE SEQUENCE</scope>
    <source>
        <strain evidence="2">JCM 4518</strain>
    </source>
</reference>
<gene>
    <name evidence="2" type="ORF">GCM10010305_11320</name>
</gene>
<name>A0A918W5F9_9ACTN</name>
<proteinExistence type="predicted"/>
<accession>A0A918W5F9</accession>
<dbReference type="Proteomes" id="UP000644020">
    <property type="component" value="Unassembled WGS sequence"/>
</dbReference>
<dbReference type="EMBL" id="BMUL01000002">
    <property type="protein sequence ID" value="GHA70627.1"/>
    <property type="molecule type" value="Genomic_DNA"/>
</dbReference>
<evidence type="ECO:0000313" key="2">
    <source>
        <dbReference type="EMBL" id="GHA70627.1"/>
    </source>
</evidence>
<sequence>MAALGQVRETFWEQCTPASIAFAQGFRALVNGMTSDKQHVRAQQLGIAPSTLSNYWIGRRIPWQSKLRALFKAARRNSAGAAPVTLAALERLRSYARLKQSGRNAQEDRDACAASAIGGLADGAQASGTDAPDSGTVPAAGPAQDRRNSGNTSPREKPADREEPEAAETTRPEGAESGTVGETLGILRAARASGNLRELVGTAWSASRTFSEADFCTAVAGLQATGDTDLAEALLLADGQRGPAATTRLALALMGAGLGSSAELVMRASLPAEASLER</sequence>
<feature type="region of interest" description="Disordered" evidence="1">
    <location>
        <begin position="123"/>
        <end position="182"/>
    </location>
</feature>
<reference evidence="2" key="1">
    <citation type="journal article" date="2014" name="Int. J. Syst. Evol. Microbiol.">
        <title>Complete genome sequence of Corynebacterium casei LMG S-19264T (=DSM 44701T), isolated from a smear-ripened cheese.</title>
        <authorList>
            <consortium name="US DOE Joint Genome Institute (JGI-PGF)"/>
            <person name="Walter F."/>
            <person name="Albersmeier A."/>
            <person name="Kalinowski J."/>
            <person name="Ruckert C."/>
        </authorList>
    </citation>
    <scope>NUCLEOTIDE SEQUENCE</scope>
    <source>
        <strain evidence="2">JCM 4518</strain>
    </source>
</reference>
<dbReference type="AlphaFoldDB" id="A0A918W5F9"/>
<feature type="compositionally biased region" description="Basic and acidic residues" evidence="1">
    <location>
        <begin position="144"/>
        <end position="161"/>
    </location>
</feature>
<evidence type="ECO:0000256" key="1">
    <source>
        <dbReference type="SAM" id="MobiDB-lite"/>
    </source>
</evidence>
<evidence type="ECO:0000313" key="3">
    <source>
        <dbReference type="Proteomes" id="UP000644020"/>
    </source>
</evidence>
<comment type="caution">
    <text evidence="2">The sequence shown here is derived from an EMBL/GenBank/DDBJ whole genome shotgun (WGS) entry which is preliminary data.</text>
</comment>
<organism evidence="2 3">
    <name type="scientific">Streptomyces termitum</name>
    <dbReference type="NCBI Taxonomy" id="67368"/>
    <lineage>
        <taxon>Bacteria</taxon>
        <taxon>Bacillati</taxon>
        <taxon>Actinomycetota</taxon>
        <taxon>Actinomycetes</taxon>
        <taxon>Kitasatosporales</taxon>
        <taxon>Streptomycetaceae</taxon>
        <taxon>Streptomyces</taxon>
    </lineage>
</organism>
<protein>
    <submittedName>
        <fullName evidence="2">Uncharacterized protein</fullName>
    </submittedName>
</protein>